<dbReference type="InterPro" id="IPR001202">
    <property type="entry name" value="WW_dom"/>
</dbReference>
<dbReference type="SUPFAM" id="SSF51045">
    <property type="entry name" value="WW domain"/>
    <property type="match status" value="3"/>
</dbReference>
<feature type="region of interest" description="Disordered" evidence="10">
    <location>
        <begin position="189"/>
        <end position="217"/>
    </location>
</feature>
<feature type="domain" description="WW" evidence="12">
    <location>
        <begin position="592"/>
        <end position="625"/>
    </location>
</feature>
<feature type="domain" description="WW" evidence="12">
    <location>
        <begin position="238"/>
        <end position="271"/>
    </location>
</feature>
<evidence type="ECO:0000256" key="3">
    <source>
        <dbReference type="ARBA" id="ARBA00004906"/>
    </source>
</evidence>
<comment type="pathway">
    <text evidence="3">Protein modification; protein ubiquitination.</text>
</comment>
<comment type="caution">
    <text evidence="14">The sequence shown here is derived from an EMBL/GenBank/DDBJ whole genome shotgun (WGS) entry which is preliminary data.</text>
</comment>
<keyword evidence="6" id="KW-0808">Transferase</keyword>
<dbReference type="PROSITE" id="PS01159">
    <property type="entry name" value="WW_DOMAIN_1"/>
    <property type="match status" value="2"/>
</dbReference>
<feature type="domain" description="WW" evidence="12">
    <location>
        <begin position="531"/>
        <end position="564"/>
    </location>
</feature>
<dbReference type="Gene3D" id="3.30.2410.10">
    <property type="entry name" value="Hect, E3 ligase catalytic domain"/>
    <property type="match status" value="1"/>
</dbReference>
<evidence type="ECO:0000313" key="15">
    <source>
        <dbReference type="Proteomes" id="UP001159405"/>
    </source>
</evidence>
<evidence type="ECO:0000256" key="7">
    <source>
        <dbReference type="ARBA" id="ARBA00022737"/>
    </source>
</evidence>
<dbReference type="Gene3D" id="3.90.1750.10">
    <property type="entry name" value="Hect, E3 ligase catalytic domains"/>
    <property type="match status" value="1"/>
</dbReference>
<dbReference type="Gene3D" id="2.20.70.10">
    <property type="match status" value="2"/>
</dbReference>
<dbReference type="EC" id="2.3.2.26" evidence="4"/>
<evidence type="ECO:0000256" key="5">
    <source>
        <dbReference type="ARBA" id="ARBA00022490"/>
    </source>
</evidence>
<gene>
    <name evidence="14" type="ORF">PLOB_00030788</name>
</gene>
<keyword evidence="15" id="KW-1185">Reference proteome</keyword>
<dbReference type="SUPFAM" id="SSF49562">
    <property type="entry name" value="C2 domain (Calcium/lipid-binding domain, CaLB)"/>
    <property type="match status" value="1"/>
</dbReference>
<feature type="active site" description="Glycyl thioester intermediate" evidence="9">
    <location>
        <position position="987"/>
    </location>
</feature>
<dbReference type="Gene3D" id="3.30.2160.10">
    <property type="entry name" value="Hect, E3 ligase catalytic domain"/>
    <property type="match status" value="1"/>
</dbReference>
<evidence type="ECO:0000259" key="12">
    <source>
        <dbReference type="PROSITE" id="PS50020"/>
    </source>
</evidence>
<dbReference type="PROSITE" id="PS50004">
    <property type="entry name" value="C2"/>
    <property type="match status" value="1"/>
</dbReference>
<dbReference type="InterPro" id="IPR000569">
    <property type="entry name" value="HECT_dom"/>
</dbReference>
<evidence type="ECO:0000256" key="4">
    <source>
        <dbReference type="ARBA" id="ARBA00012485"/>
    </source>
</evidence>
<dbReference type="SMART" id="SM00456">
    <property type="entry name" value="WW"/>
    <property type="match status" value="3"/>
</dbReference>
<dbReference type="Pfam" id="PF00168">
    <property type="entry name" value="C2"/>
    <property type="match status" value="1"/>
</dbReference>
<dbReference type="InterPro" id="IPR024928">
    <property type="entry name" value="E3_ub_ligase_SMURF1"/>
</dbReference>
<feature type="compositionally biased region" description="Polar residues" evidence="10">
    <location>
        <begin position="198"/>
        <end position="217"/>
    </location>
</feature>
<dbReference type="Pfam" id="PF00397">
    <property type="entry name" value="WW"/>
    <property type="match status" value="3"/>
</dbReference>
<comment type="catalytic activity">
    <reaction evidence="1">
        <text>S-ubiquitinyl-[E2 ubiquitin-conjugating enzyme]-L-cysteine + [acceptor protein]-L-lysine = [E2 ubiquitin-conjugating enzyme]-L-cysteine + N(6)-ubiquitinyl-[acceptor protein]-L-lysine.</text>
        <dbReference type="EC" id="2.3.2.26"/>
    </reaction>
</comment>
<accession>A0ABN8MWX8</accession>
<evidence type="ECO:0000256" key="8">
    <source>
        <dbReference type="ARBA" id="ARBA00022786"/>
    </source>
</evidence>
<organism evidence="14 15">
    <name type="scientific">Porites lobata</name>
    <dbReference type="NCBI Taxonomy" id="104759"/>
    <lineage>
        <taxon>Eukaryota</taxon>
        <taxon>Metazoa</taxon>
        <taxon>Cnidaria</taxon>
        <taxon>Anthozoa</taxon>
        <taxon>Hexacorallia</taxon>
        <taxon>Scleractinia</taxon>
        <taxon>Fungiina</taxon>
        <taxon>Poritidae</taxon>
        <taxon>Porites</taxon>
    </lineage>
</organism>
<dbReference type="SUPFAM" id="SSF56204">
    <property type="entry name" value="Hect, E3 ligase catalytic domain"/>
    <property type="match status" value="1"/>
</dbReference>
<dbReference type="PROSITE" id="PS50237">
    <property type="entry name" value="HECT"/>
    <property type="match status" value="1"/>
</dbReference>
<proteinExistence type="predicted"/>
<feature type="domain" description="HECT" evidence="13">
    <location>
        <begin position="685"/>
        <end position="1019"/>
    </location>
</feature>
<evidence type="ECO:0000259" key="11">
    <source>
        <dbReference type="PROSITE" id="PS50004"/>
    </source>
</evidence>
<dbReference type="InterPro" id="IPR050409">
    <property type="entry name" value="E3_ubiq-protein_ligase"/>
</dbReference>
<sequence length="1020" mass="118268">MDRLPRGASAVHGLKPSRNSHLKIVRVVVIEAIDLAKKDIFGLSDPYCKIKLFRGDRDYGEIDSVVTETIKKDLHPTWNQGFFFRVNPRDNRILFEVFDENRLTRDDFLGEVELPLSHLPTERPNTEILPAYYNLKPRSSKSRVKGNLKLQLSYLPPEENSQASTPEVSRVRQSGEEFNLSIVENHYSAPSAPPIQIDQPSPSAPSLPTSDGAYSSSPIQIPSLPEVEEPIHLSRSQEPLPEGWEERQDANGRTFYIDHTTRTTAWVRPTGIRYLKLYFAFLFKQMTQGKKQNENKIKTKDKLNYSRIFCIQVCSKKSDSPFESTYVSTNITRKKQCTLYSSTVLVTLSSSESAHQHEVEQNDARRERNFRIRRHLSVDDTEMQTQNTETSQVGTFKSRGGVLYQYLATAMEQIHVKSHRFGIFGVQTNVIKQSQSRQYPVYDKDRLARNYIYCLRRTLSILYTLAEKQKSYANLFHSEHLAQMQILMKSLDHFRSKYGTAHVNLYPQERSCPSRHDFFICSLQASVPTGELLPPGWAIQRAPNGRMFFIDHNTRKTTWKDPRLHHHSSQSIGPSMSPEITRAATLNHADLGPLPDGWEERVHTDGRVFYIDHNTKSTQWEDPRVQINNKPSQAVPYSRDFKRKCDYFRSKLKRPVNVPNKYEIHVRRNNLLLDSYRGVSVTVTNPELLKTRLWIVFDSETGLDYGGLQREWFYLLSKEVFNPYYGLFEYSASDNYTLQINPNSGLCNEEHLSYFKFIGRLAGMAVYHGKLLDAFFIRPFYKMMLGKPITLIDMESVDSEYYNSLNWILENDPEDLDLTFSVDEELFGQVTVKDLKPGGSLVKVTNANKREYINLVIKWRFVSRVEDQMKKFMEGFCELIPHNLIQIFDERELELLMCGLGEIDINDWRRNTNYRGDYSDKHSVIVWFWKAVTSFDLETRARLLQFVTGTSRVPMNGFAELYGSNGPQKFTIEPWGTPHSLPRAHTCFNRLDLPRYRTYYELREKLRVAIENTQGFEGVD</sequence>
<keyword evidence="7" id="KW-0677">Repeat</keyword>
<dbReference type="Pfam" id="PF00632">
    <property type="entry name" value="HECT"/>
    <property type="match status" value="1"/>
</dbReference>
<evidence type="ECO:0000256" key="6">
    <source>
        <dbReference type="ARBA" id="ARBA00022679"/>
    </source>
</evidence>
<feature type="domain" description="C2" evidence="11">
    <location>
        <begin position="5"/>
        <end position="129"/>
    </location>
</feature>
<protein>
    <recommendedName>
        <fullName evidence="4">HECT-type E3 ubiquitin transferase</fullName>
        <ecNumber evidence="4">2.3.2.26</ecNumber>
    </recommendedName>
</protein>
<evidence type="ECO:0000259" key="13">
    <source>
        <dbReference type="PROSITE" id="PS50237"/>
    </source>
</evidence>
<evidence type="ECO:0000256" key="10">
    <source>
        <dbReference type="SAM" id="MobiDB-lite"/>
    </source>
</evidence>
<evidence type="ECO:0000256" key="2">
    <source>
        <dbReference type="ARBA" id="ARBA00004496"/>
    </source>
</evidence>
<dbReference type="InterPro" id="IPR035983">
    <property type="entry name" value="Hect_E3_ubiquitin_ligase"/>
</dbReference>
<evidence type="ECO:0000256" key="9">
    <source>
        <dbReference type="PROSITE-ProRule" id="PRU00104"/>
    </source>
</evidence>
<keyword evidence="8 9" id="KW-0833">Ubl conjugation pathway</keyword>
<dbReference type="EMBL" id="CALNXK010000004">
    <property type="protein sequence ID" value="CAH3036119.1"/>
    <property type="molecule type" value="Genomic_DNA"/>
</dbReference>
<dbReference type="Proteomes" id="UP001159405">
    <property type="component" value="Unassembled WGS sequence"/>
</dbReference>
<evidence type="ECO:0000313" key="14">
    <source>
        <dbReference type="EMBL" id="CAH3036119.1"/>
    </source>
</evidence>
<keyword evidence="5" id="KW-0963">Cytoplasm</keyword>
<dbReference type="PIRSF" id="PIRSF001569">
    <property type="entry name" value="E3_ub_ligase_SMURF1"/>
    <property type="match status" value="1"/>
</dbReference>
<dbReference type="CDD" id="cd00201">
    <property type="entry name" value="WW"/>
    <property type="match status" value="3"/>
</dbReference>
<dbReference type="InterPro" id="IPR000008">
    <property type="entry name" value="C2_dom"/>
</dbReference>
<dbReference type="PROSITE" id="PS50020">
    <property type="entry name" value="WW_DOMAIN_2"/>
    <property type="match status" value="3"/>
</dbReference>
<dbReference type="PANTHER" id="PTHR11254">
    <property type="entry name" value="HECT DOMAIN UBIQUITIN-PROTEIN LIGASE"/>
    <property type="match status" value="1"/>
</dbReference>
<dbReference type="CDD" id="cd04033">
    <property type="entry name" value="C2_NEDD4_NEDD4L"/>
    <property type="match status" value="1"/>
</dbReference>
<dbReference type="PANTHER" id="PTHR11254:SF440">
    <property type="entry name" value="E3 UBIQUITIN-PROTEIN LIGASE NEDD-4"/>
    <property type="match status" value="1"/>
</dbReference>
<reference evidence="14 15" key="1">
    <citation type="submission" date="2022-05" db="EMBL/GenBank/DDBJ databases">
        <authorList>
            <consortium name="Genoscope - CEA"/>
            <person name="William W."/>
        </authorList>
    </citation>
    <scope>NUCLEOTIDE SEQUENCE [LARGE SCALE GENOMIC DNA]</scope>
</reference>
<comment type="subcellular location">
    <subcellularLocation>
        <location evidence="2">Cytoplasm</location>
    </subcellularLocation>
</comment>
<dbReference type="InterPro" id="IPR035892">
    <property type="entry name" value="C2_domain_sf"/>
</dbReference>
<name>A0ABN8MWX8_9CNID</name>
<evidence type="ECO:0000256" key="1">
    <source>
        <dbReference type="ARBA" id="ARBA00000885"/>
    </source>
</evidence>
<dbReference type="Gene3D" id="2.60.40.150">
    <property type="entry name" value="C2 domain"/>
    <property type="match status" value="1"/>
</dbReference>
<dbReference type="InterPro" id="IPR036020">
    <property type="entry name" value="WW_dom_sf"/>
</dbReference>
<dbReference type="CDD" id="cd00078">
    <property type="entry name" value="HECTc"/>
    <property type="match status" value="1"/>
</dbReference>
<dbReference type="SMART" id="SM00239">
    <property type="entry name" value="C2"/>
    <property type="match status" value="1"/>
</dbReference>
<dbReference type="SMART" id="SM00119">
    <property type="entry name" value="HECTc"/>
    <property type="match status" value="1"/>
</dbReference>